<proteinExistence type="predicted"/>
<dbReference type="SUPFAM" id="SSF56645">
    <property type="entry name" value="Acyl-CoA dehydrogenase NM domain-like"/>
    <property type="match status" value="1"/>
</dbReference>
<dbReference type="Pfam" id="PF03241">
    <property type="entry name" value="HpaB"/>
    <property type="match status" value="1"/>
</dbReference>
<evidence type="ECO:0000313" key="7">
    <source>
        <dbReference type="EMBL" id="MBI5247971.1"/>
    </source>
</evidence>
<dbReference type="InterPro" id="IPR009100">
    <property type="entry name" value="AcylCoA_DH/oxidase_NM_dom_sf"/>
</dbReference>
<feature type="domain" description="HpaB/PvcC/4-BUDH C-terminal" evidence="5">
    <location>
        <begin position="283"/>
        <end position="477"/>
    </location>
</feature>
<keyword evidence="2 4" id="KW-0274">FAD</keyword>
<keyword evidence="1" id="KW-0285">Flavoprotein</keyword>
<dbReference type="InterPro" id="IPR046373">
    <property type="entry name" value="Acyl-CoA_Oxase/DH_mid-dom_sf"/>
</dbReference>
<dbReference type="Gene3D" id="1.10.3140.10">
    <property type="entry name" value="4-hydroxybutyryl-coa dehydratase, domain 1"/>
    <property type="match status" value="1"/>
</dbReference>
<reference evidence="7" key="1">
    <citation type="submission" date="2020-07" db="EMBL/GenBank/DDBJ databases">
        <title>Huge and variable diversity of episymbiotic CPR bacteria and DPANN archaea in groundwater ecosystems.</title>
        <authorList>
            <person name="He C.Y."/>
            <person name="Keren R."/>
            <person name="Whittaker M."/>
            <person name="Farag I.F."/>
            <person name="Doudna J."/>
            <person name="Cate J.H.D."/>
            <person name="Banfield J.F."/>
        </authorList>
    </citation>
    <scope>NUCLEOTIDE SEQUENCE</scope>
    <source>
        <strain evidence="7">NC_groundwater_1664_Pr3_B-0.1um_52_9</strain>
    </source>
</reference>
<dbReference type="SUPFAM" id="SSF47203">
    <property type="entry name" value="Acyl-CoA dehydrogenase C-terminal domain-like"/>
    <property type="match status" value="1"/>
</dbReference>
<accession>A0A9D6UX09</accession>
<name>A0A9D6UX09_9BACT</name>
<evidence type="ECO:0000259" key="6">
    <source>
        <dbReference type="Pfam" id="PF11794"/>
    </source>
</evidence>
<feature type="domain" description="HpaB/PvcC/4-BUDH N-terminal" evidence="6">
    <location>
        <begin position="5"/>
        <end position="275"/>
    </location>
</feature>
<keyword evidence="3" id="KW-0560">Oxidoreductase</keyword>
<dbReference type="PIRSF" id="PIRSF000331">
    <property type="entry name" value="HpaA_HpaB"/>
    <property type="match status" value="1"/>
</dbReference>
<dbReference type="PANTHER" id="PTHR36117:SF3">
    <property type="entry name" value="4-HYDROXYPHENYLACETATE 3-MONOOXYGENASE-RELATED"/>
    <property type="match status" value="1"/>
</dbReference>
<dbReference type="InterPro" id="IPR024719">
    <property type="entry name" value="HpaB/PvcC/4-BUDH_C"/>
</dbReference>
<evidence type="ECO:0000313" key="8">
    <source>
        <dbReference type="Proteomes" id="UP000807825"/>
    </source>
</evidence>
<protein>
    <submittedName>
        <fullName evidence="7">4-hydroxyphenylacetate 3-hydroxylase family protein</fullName>
    </submittedName>
</protein>
<evidence type="ECO:0000256" key="3">
    <source>
        <dbReference type="ARBA" id="ARBA00023002"/>
    </source>
</evidence>
<dbReference type="EMBL" id="JACRDE010000019">
    <property type="protein sequence ID" value="MBI5247971.1"/>
    <property type="molecule type" value="Genomic_DNA"/>
</dbReference>
<dbReference type="PANTHER" id="PTHR36117">
    <property type="entry name" value="4-HYDROXYPHENYLACETATE 3-MONOOXYGENASE-RELATED"/>
    <property type="match status" value="1"/>
</dbReference>
<dbReference type="InterPro" id="IPR004925">
    <property type="entry name" value="HpaB/PvcC/4-BUDH"/>
</dbReference>
<dbReference type="InterPro" id="IPR024674">
    <property type="entry name" value="HpaB/PvcC/4-BUDH_N"/>
</dbReference>
<organism evidence="7 8">
    <name type="scientific">Desulfomonile tiedjei</name>
    <dbReference type="NCBI Taxonomy" id="2358"/>
    <lineage>
        <taxon>Bacteria</taxon>
        <taxon>Pseudomonadati</taxon>
        <taxon>Thermodesulfobacteriota</taxon>
        <taxon>Desulfomonilia</taxon>
        <taxon>Desulfomonilales</taxon>
        <taxon>Desulfomonilaceae</taxon>
        <taxon>Desulfomonile</taxon>
    </lineage>
</organism>
<evidence type="ECO:0000256" key="4">
    <source>
        <dbReference type="PIRSR" id="PIRSR000331-2"/>
    </source>
</evidence>
<sequence>MQIKTKEDYLRSLKEQGHVVYYNGELVKDITTHPAFVPHINAAAKTYEMALAPEFEDLATATSHLTGLRINRFTHIHQTVDDLIKKVQLLRAVAHETGSCFQRCVGWDALNATYMTTYDIDEKYGTNHHSRFVEYLKMIQATNKMVVGGMTDTKGDRSKPPHQQADPDLFTHVVERREDGIVICGNKAHQTGAANSHEILIMPTQAMREADKDYAVCCAVPLNSPGVIQIFGRQTNDERKFGGRMDAGNPDYGLVGGETLIVFDNVFVPWDRVFMCGEHDFAGVLVERFATLHRQNYGGCKGGVSDIVIGATALAAEMQGSSGASHVKDKLAEMIHLTETIYAGSISCSAMGQKTRSGAFYPDPLLANCTKQNVTRHIYEIARLAHDVAGGILATMPFEKDLKSKEIGKYVEKYLAGVEGVSTENRIRILRLIENMTGGTALVESMHGAGSPQTQKVMYARLGKLDMKKKMAKKLAGIDEEAPKV</sequence>
<dbReference type="Gene3D" id="2.40.110.10">
    <property type="entry name" value="Butyryl-CoA Dehydrogenase, subunit A, domain 2"/>
    <property type="match status" value="1"/>
</dbReference>
<evidence type="ECO:0000256" key="2">
    <source>
        <dbReference type="ARBA" id="ARBA00022827"/>
    </source>
</evidence>
<evidence type="ECO:0000256" key="1">
    <source>
        <dbReference type="ARBA" id="ARBA00022630"/>
    </source>
</evidence>
<dbReference type="AlphaFoldDB" id="A0A9D6UX09"/>
<dbReference type="Pfam" id="PF11794">
    <property type="entry name" value="HpaB_N"/>
    <property type="match status" value="1"/>
</dbReference>
<dbReference type="GO" id="GO:0016627">
    <property type="term" value="F:oxidoreductase activity, acting on the CH-CH group of donors"/>
    <property type="evidence" value="ECO:0007669"/>
    <property type="project" value="InterPro"/>
</dbReference>
<evidence type="ECO:0000259" key="5">
    <source>
        <dbReference type="Pfam" id="PF03241"/>
    </source>
</evidence>
<dbReference type="Gene3D" id="1.20.140.10">
    <property type="entry name" value="Butyryl-CoA Dehydrogenase, subunit A, domain 3"/>
    <property type="match status" value="1"/>
</dbReference>
<comment type="caution">
    <text evidence="7">The sequence shown here is derived from an EMBL/GenBank/DDBJ whole genome shotgun (WGS) entry which is preliminary data.</text>
</comment>
<gene>
    <name evidence="7" type="ORF">HY912_00620</name>
</gene>
<feature type="binding site" evidence="4">
    <location>
        <position position="191"/>
    </location>
    <ligand>
        <name>FAD</name>
        <dbReference type="ChEBI" id="CHEBI:57692"/>
    </ligand>
</feature>
<dbReference type="Proteomes" id="UP000807825">
    <property type="component" value="Unassembled WGS sequence"/>
</dbReference>
<dbReference type="InterPro" id="IPR036250">
    <property type="entry name" value="AcylCo_DH-like_C"/>
</dbReference>